<feature type="transmembrane region" description="Helical" evidence="6">
    <location>
        <begin position="250"/>
        <end position="269"/>
    </location>
</feature>
<dbReference type="InterPro" id="IPR011701">
    <property type="entry name" value="MFS"/>
</dbReference>
<dbReference type="Gene3D" id="1.20.1720.10">
    <property type="entry name" value="Multidrug resistance protein D"/>
    <property type="match status" value="1"/>
</dbReference>
<evidence type="ECO:0000256" key="5">
    <source>
        <dbReference type="ARBA" id="ARBA00023136"/>
    </source>
</evidence>
<dbReference type="Proteomes" id="UP000037210">
    <property type="component" value="Unassembled WGS sequence"/>
</dbReference>
<feature type="transmembrane region" description="Helical" evidence="6">
    <location>
        <begin position="281"/>
        <end position="298"/>
    </location>
</feature>
<protein>
    <recommendedName>
        <fullName evidence="7">Major facilitator superfamily (MFS) profile domain-containing protein</fullName>
    </recommendedName>
</protein>
<reference evidence="8 9" key="1">
    <citation type="submission" date="2015-06" db="EMBL/GenBank/DDBJ databases">
        <title>New insights into the roles of widespread benthic archaea in carbon and nitrogen cycling.</title>
        <authorList>
            <person name="Lazar C.S."/>
            <person name="Baker B.J."/>
            <person name="Seitz K.W."/>
            <person name="Hyde A.S."/>
            <person name="Dick G.J."/>
            <person name="Hinrichs K.-U."/>
            <person name="Teske A.P."/>
        </authorList>
    </citation>
    <scope>NUCLEOTIDE SEQUENCE [LARGE SCALE GENOMIC DNA]</scope>
    <source>
        <strain evidence="8">DG-45</strain>
    </source>
</reference>
<keyword evidence="4 6" id="KW-1133">Transmembrane helix</keyword>
<dbReference type="InterPro" id="IPR020846">
    <property type="entry name" value="MFS_dom"/>
</dbReference>
<keyword evidence="3 6" id="KW-0812">Transmembrane</keyword>
<sequence length="408" mass="44594">MERRTAIMDILSIYVPSFFIFIGMSIISPILPLYAKSFNVSYTLVSLAISAYAFGRLIVDLPVGLFADRFGRRPLMIVGTLLLTVTAFLNALATNFWEFLLYRLIQGVGSSMWMTSRTTMLADILRPEERGRVMSYFQAFMLAGASAGPTIGGIAATVWDIRAPFYLYALAGLISLLITLAWIHEPEVKKKGHAEDGRLSPQTLRRLLSNRSYNMACIATFTVFFMRTGIRGTMIPLYADGILSLDEATIGTVISYATLMNLVMAIPMGHAIDYFGRKPTIVINLIITALSSLVFPYTSDYLQISLAAVLLGIGTGGAGQAPLALATDASADEPHGISMGLYRLFGDIGFVVGPIVLGLIADRSGLRMPFFFMAIMVLASALLMQALAKETFRTRGRGEQKREEGPES</sequence>
<dbReference type="Pfam" id="PF07690">
    <property type="entry name" value="MFS_1"/>
    <property type="match status" value="1"/>
</dbReference>
<dbReference type="InterPro" id="IPR036259">
    <property type="entry name" value="MFS_trans_sf"/>
</dbReference>
<feature type="transmembrane region" description="Helical" evidence="6">
    <location>
        <begin position="165"/>
        <end position="183"/>
    </location>
</feature>
<evidence type="ECO:0000256" key="1">
    <source>
        <dbReference type="ARBA" id="ARBA00004651"/>
    </source>
</evidence>
<evidence type="ECO:0000313" key="8">
    <source>
        <dbReference type="EMBL" id="KON29326.1"/>
    </source>
</evidence>
<dbReference type="PANTHER" id="PTHR43124">
    <property type="entry name" value="PURINE EFFLUX PUMP PBUE"/>
    <property type="match status" value="1"/>
</dbReference>
<dbReference type="PANTHER" id="PTHR43124:SF3">
    <property type="entry name" value="CHLORAMPHENICOL EFFLUX PUMP RV0191"/>
    <property type="match status" value="1"/>
</dbReference>
<dbReference type="InterPro" id="IPR050189">
    <property type="entry name" value="MFS_Efflux_Transporters"/>
</dbReference>
<dbReference type="EMBL" id="LFWZ01000068">
    <property type="protein sequence ID" value="KON29326.1"/>
    <property type="molecule type" value="Genomic_DNA"/>
</dbReference>
<dbReference type="PROSITE" id="PS50850">
    <property type="entry name" value="MFS"/>
    <property type="match status" value="1"/>
</dbReference>
<comment type="caution">
    <text evidence="8">The sequence shown here is derived from an EMBL/GenBank/DDBJ whole genome shotgun (WGS) entry which is preliminary data.</text>
</comment>
<feature type="transmembrane region" description="Helical" evidence="6">
    <location>
        <begin position="75"/>
        <end position="93"/>
    </location>
</feature>
<feature type="transmembrane region" description="Helical" evidence="6">
    <location>
        <begin position="367"/>
        <end position="388"/>
    </location>
</feature>
<dbReference type="InterPro" id="IPR005829">
    <property type="entry name" value="Sugar_transporter_CS"/>
</dbReference>
<evidence type="ECO:0000313" key="9">
    <source>
        <dbReference type="Proteomes" id="UP000037210"/>
    </source>
</evidence>
<dbReference type="Gene3D" id="1.20.1250.20">
    <property type="entry name" value="MFS general substrate transporter like domains"/>
    <property type="match status" value="1"/>
</dbReference>
<gene>
    <name evidence="8" type="ORF">AC482_06765</name>
</gene>
<comment type="subcellular location">
    <subcellularLocation>
        <location evidence="1">Cell membrane</location>
        <topology evidence="1">Multi-pass membrane protein</topology>
    </subcellularLocation>
</comment>
<accession>A0A0M0BLW7</accession>
<feature type="transmembrane region" description="Helical" evidence="6">
    <location>
        <begin position="304"/>
        <end position="329"/>
    </location>
</feature>
<dbReference type="GO" id="GO:0005886">
    <property type="term" value="C:plasma membrane"/>
    <property type="evidence" value="ECO:0007669"/>
    <property type="project" value="UniProtKB-SubCell"/>
</dbReference>
<evidence type="ECO:0000256" key="2">
    <source>
        <dbReference type="ARBA" id="ARBA00022475"/>
    </source>
</evidence>
<evidence type="ECO:0000256" key="3">
    <source>
        <dbReference type="ARBA" id="ARBA00022692"/>
    </source>
</evidence>
<feature type="transmembrane region" description="Helical" evidence="6">
    <location>
        <begin position="40"/>
        <end position="63"/>
    </location>
</feature>
<dbReference type="PROSITE" id="PS00216">
    <property type="entry name" value="SUGAR_TRANSPORT_1"/>
    <property type="match status" value="1"/>
</dbReference>
<feature type="transmembrane region" description="Helical" evidence="6">
    <location>
        <begin position="136"/>
        <end position="159"/>
    </location>
</feature>
<name>A0A0M0BLW7_9ARCH</name>
<evidence type="ECO:0000259" key="7">
    <source>
        <dbReference type="PROSITE" id="PS50850"/>
    </source>
</evidence>
<feature type="transmembrane region" description="Helical" evidence="6">
    <location>
        <begin position="341"/>
        <end position="361"/>
    </location>
</feature>
<keyword evidence="2" id="KW-1003">Cell membrane</keyword>
<evidence type="ECO:0000256" key="4">
    <source>
        <dbReference type="ARBA" id="ARBA00022989"/>
    </source>
</evidence>
<keyword evidence="5 6" id="KW-0472">Membrane</keyword>
<proteinExistence type="predicted"/>
<feature type="domain" description="Major facilitator superfamily (MFS) profile" evidence="7">
    <location>
        <begin position="9"/>
        <end position="392"/>
    </location>
</feature>
<evidence type="ECO:0000256" key="6">
    <source>
        <dbReference type="SAM" id="Phobius"/>
    </source>
</evidence>
<dbReference type="GO" id="GO:0022857">
    <property type="term" value="F:transmembrane transporter activity"/>
    <property type="evidence" value="ECO:0007669"/>
    <property type="project" value="InterPro"/>
</dbReference>
<feature type="transmembrane region" description="Helical" evidence="6">
    <location>
        <begin position="212"/>
        <end position="230"/>
    </location>
</feature>
<dbReference type="CDD" id="cd17325">
    <property type="entry name" value="MFS_MdtG_SLC18_like"/>
    <property type="match status" value="1"/>
</dbReference>
<feature type="transmembrane region" description="Helical" evidence="6">
    <location>
        <begin position="12"/>
        <end position="34"/>
    </location>
</feature>
<organism evidence="8 9">
    <name type="scientific">miscellaneous Crenarchaeota group-15 archaeon DG-45</name>
    <dbReference type="NCBI Taxonomy" id="1685127"/>
    <lineage>
        <taxon>Archaea</taxon>
        <taxon>Candidatus Bathyarchaeota</taxon>
        <taxon>MCG-15</taxon>
    </lineage>
</organism>
<dbReference type="SUPFAM" id="SSF103473">
    <property type="entry name" value="MFS general substrate transporter"/>
    <property type="match status" value="1"/>
</dbReference>
<dbReference type="AlphaFoldDB" id="A0A0M0BLW7"/>